<dbReference type="Gene3D" id="3.40.630.30">
    <property type="match status" value="1"/>
</dbReference>
<keyword evidence="2" id="KW-0808">Transferase</keyword>
<dbReference type="EMBL" id="LXEW01000038">
    <property type="protein sequence ID" value="OAT50244.1"/>
    <property type="molecule type" value="Genomic_DNA"/>
</dbReference>
<dbReference type="InterPro" id="IPR016181">
    <property type="entry name" value="Acyl_CoA_acyltransferase"/>
</dbReference>
<evidence type="ECO:0000313" key="2">
    <source>
        <dbReference type="EMBL" id="OAT50244.1"/>
    </source>
</evidence>
<feature type="domain" description="N-acetyltransferase" evidence="1">
    <location>
        <begin position="15"/>
        <end position="164"/>
    </location>
</feature>
<dbReference type="GO" id="GO:0016747">
    <property type="term" value="F:acyltransferase activity, transferring groups other than amino-acyl groups"/>
    <property type="evidence" value="ECO:0007669"/>
    <property type="project" value="InterPro"/>
</dbReference>
<dbReference type="Pfam" id="PF00583">
    <property type="entry name" value="Acetyltransf_1"/>
    <property type="match status" value="1"/>
</dbReference>
<comment type="caution">
    <text evidence="2">The sequence shown here is derived from an EMBL/GenBank/DDBJ whole genome shotgun (WGS) entry which is preliminary data.</text>
</comment>
<dbReference type="PATRIC" id="fig|1354272.4.peg.2861"/>
<dbReference type="SUPFAM" id="SSF55729">
    <property type="entry name" value="Acyl-CoA N-acyltransferases (Nat)"/>
    <property type="match status" value="1"/>
</dbReference>
<dbReference type="RefSeq" id="WP_068439231.1">
    <property type="nucleotide sequence ID" value="NZ_LXEW01000038.1"/>
</dbReference>
<keyword evidence="2" id="KW-0012">Acyltransferase</keyword>
<proteinExistence type="predicted"/>
<dbReference type="InterPro" id="IPR000182">
    <property type="entry name" value="GNAT_dom"/>
</dbReference>
<dbReference type="EC" id="2.3.1.-" evidence="2"/>
<dbReference type="AlphaFoldDB" id="A0A1B7JRB1"/>
<reference evidence="2 3" key="1">
    <citation type="submission" date="2016-04" db="EMBL/GenBank/DDBJ databases">
        <title>ATOL: Assembling a taxonomically balanced genome-scale reconstruction of the evolutionary history of the Enterobacteriaceae.</title>
        <authorList>
            <person name="Plunkett G.III."/>
            <person name="Neeno-Eckwall E.C."/>
            <person name="Glasner J.D."/>
            <person name="Perna N.T."/>
        </authorList>
    </citation>
    <scope>NUCLEOTIDE SEQUENCE [LARGE SCALE GENOMIC DNA]</scope>
    <source>
        <strain evidence="2 3">ATCC 35613</strain>
    </source>
</reference>
<protein>
    <submittedName>
        <fullName evidence="2">Putative acetyltransferase</fullName>
        <ecNumber evidence="2">2.3.1.-</ecNumber>
    </submittedName>
</protein>
<evidence type="ECO:0000313" key="3">
    <source>
        <dbReference type="Proteomes" id="UP000078224"/>
    </source>
</evidence>
<organism evidence="2 3">
    <name type="scientific">Providencia heimbachae ATCC 35613</name>
    <dbReference type="NCBI Taxonomy" id="1354272"/>
    <lineage>
        <taxon>Bacteria</taxon>
        <taxon>Pseudomonadati</taxon>
        <taxon>Pseudomonadota</taxon>
        <taxon>Gammaproteobacteria</taxon>
        <taxon>Enterobacterales</taxon>
        <taxon>Morganellaceae</taxon>
        <taxon>Providencia</taxon>
    </lineage>
</organism>
<dbReference type="PROSITE" id="PS51186">
    <property type="entry name" value="GNAT"/>
    <property type="match status" value="1"/>
</dbReference>
<gene>
    <name evidence="2" type="ORF">M998_2801</name>
</gene>
<dbReference type="Proteomes" id="UP000078224">
    <property type="component" value="Unassembled WGS sequence"/>
</dbReference>
<accession>A0A1B7JRB1</accession>
<dbReference type="OrthoDB" id="9127144at2"/>
<name>A0A1B7JRB1_9GAMM</name>
<evidence type="ECO:0000259" key="1">
    <source>
        <dbReference type="PROSITE" id="PS51186"/>
    </source>
</evidence>
<keyword evidence="3" id="KW-1185">Reference proteome</keyword>
<sequence length="174" mass="20087">MKEFIEPEVDENSLVTLQKVTADNFSEICLLSHTLSEAQRNMVADNAYSMVEAQFSSCAWYRGIYADDIPVGFIMLHSGLDDDELEYEGIMLWRFMIAEPYQKLGFGREALIQVIRYLKKKGYPRLYNSCGEGEESPFEFYKKLGFMPTGGYVDDECELVLDITHWQDDTLEVE</sequence>